<gene>
    <name evidence="2" type="ORF">SAMN02745174_01043</name>
</gene>
<dbReference type="Proteomes" id="UP000191153">
    <property type="component" value="Unassembled WGS sequence"/>
</dbReference>
<protein>
    <submittedName>
        <fullName evidence="2">Uncharacterized protein</fullName>
    </submittedName>
</protein>
<accession>A0A1T4M0Q7</accession>
<feature type="chain" id="PRO_5010542966" evidence="1">
    <location>
        <begin position="24"/>
        <end position="61"/>
    </location>
</feature>
<proteinExistence type="predicted"/>
<keyword evidence="1" id="KW-0732">Signal</keyword>
<sequence>MKKVLLAMGLVALLGACSSTKPAQEPTPAPEAVVVEQVQTEAVVVEQPETAPIVNKVIMDK</sequence>
<dbReference type="RefSeq" id="WP_078693555.1">
    <property type="nucleotide sequence ID" value="NZ_FUWX01000007.1"/>
</dbReference>
<organism evidence="2 3">
    <name type="scientific">Cetobacterium ceti</name>
    <dbReference type="NCBI Taxonomy" id="180163"/>
    <lineage>
        <taxon>Bacteria</taxon>
        <taxon>Fusobacteriati</taxon>
        <taxon>Fusobacteriota</taxon>
        <taxon>Fusobacteriia</taxon>
        <taxon>Fusobacteriales</taxon>
        <taxon>Fusobacteriaceae</taxon>
        <taxon>Cetobacterium</taxon>
    </lineage>
</organism>
<dbReference type="AlphaFoldDB" id="A0A1T4M0Q7"/>
<reference evidence="2 3" key="1">
    <citation type="submission" date="2017-02" db="EMBL/GenBank/DDBJ databases">
        <authorList>
            <person name="Peterson S.W."/>
        </authorList>
    </citation>
    <scope>NUCLEOTIDE SEQUENCE [LARGE SCALE GENOMIC DNA]</scope>
    <source>
        <strain evidence="2 3">ATCC 700028</strain>
    </source>
</reference>
<feature type="signal peptide" evidence="1">
    <location>
        <begin position="1"/>
        <end position="23"/>
    </location>
</feature>
<evidence type="ECO:0000256" key="1">
    <source>
        <dbReference type="SAM" id="SignalP"/>
    </source>
</evidence>
<evidence type="ECO:0000313" key="2">
    <source>
        <dbReference type="EMBL" id="SJZ60475.1"/>
    </source>
</evidence>
<name>A0A1T4M0Q7_9FUSO</name>
<keyword evidence="3" id="KW-1185">Reference proteome</keyword>
<evidence type="ECO:0000313" key="3">
    <source>
        <dbReference type="Proteomes" id="UP000191153"/>
    </source>
</evidence>
<dbReference type="EMBL" id="FUWX01000007">
    <property type="protein sequence ID" value="SJZ60475.1"/>
    <property type="molecule type" value="Genomic_DNA"/>
</dbReference>
<dbReference type="PROSITE" id="PS51257">
    <property type="entry name" value="PROKAR_LIPOPROTEIN"/>
    <property type="match status" value="1"/>
</dbReference>